<dbReference type="InterPro" id="IPR008797">
    <property type="entry name" value="PSII_PsbQ"/>
</dbReference>
<dbReference type="InterPro" id="IPR054099">
    <property type="entry name" value="PSII_PsbQ_pln"/>
</dbReference>
<dbReference type="AlphaFoldDB" id="A0A2P6R4K6"/>
<keyword evidence="9" id="KW-1185">Reference proteome</keyword>
<dbReference type="STRING" id="74649.A0A2P6R4K6"/>
<dbReference type="GO" id="GO:0019898">
    <property type="term" value="C:extrinsic component of membrane"/>
    <property type="evidence" value="ECO:0007669"/>
    <property type="project" value="InterPro"/>
</dbReference>
<gene>
    <name evidence="8" type="ORF">RchiOBHm_Chr4g0446251</name>
</gene>
<dbReference type="PANTHER" id="PTHR33399">
    <property type="entry name" value="OXYGEN-EVOLVING ENHANCER PROTEIN 3-1, CHLOROPLASTIC"/>
    <property type="match status" value="1"/>
</dbReference>
<keyword evidence="2" id="KW-0150">Chloroplast</keyword>
<evidence type="ECO:0000313" key="9">
    <source>
        <dbReference type="Proteomes" id="UP000238479"/>
    </source>
</evidence>
<keyword evidence="4" id="KW-0809">Transit peptide</keyword>
<protein>
    <submittedName>
        <fullName evidence="8">Putative oxygen-evolving enhancer protein</fullName>
    </submittedName>
</protein>
<dbReference type="Pfam" id="PF05757">
    <property type="entry name" value="PsbQ"/>
    <property type="match status" value="1"/>
</dbReference>
<keyword evidence="3" id="KW-0934">Plastid</keyword>
<dbReference type="GO" id="GO:0009654">
    <property type="term" value="C:photosystem II oxygen evolving complex"/>
    <property type="evidence" value="ECO:0007669"/>
    <property type="project" value="InterPro"/>
</dbReference>
<evidence type="ECO:0000256" key="2">
    <source>
        <dbReference type="ARBA" id="ARBA00022528"/>
    </source>
</evidence>
<evidence type="ECO:0000256" key="1">
    <source>
        <dbReference type="ARBA" id="ARBA00004334"/>
    </source>
</evidence>
<evidence type="ECO:0000256" key="4">
    <source>
        <dbReference type="ARBA" id="ARBA00022946"/>
    </source>
</evidence>
<comment type="subcellular location">
    <subcellularLocation>
        <location evidence="1">Plastid</location>
        <location evidence="1">Chloroplast thylakoid membrane</location>
    </subcellularLocation>
</comment>
<proteinExistence type="inferred from homology"/>
<accession>A0A2P6R4K6</accession>
<dbReference type="Gramene" id="PRQ41377">
    <property type="protein sequence ID" value="PRQ41377"/>
    <property type="gene ID" value="RchiOBHm_Chr4g0446251"/>
</dbReference>
<dbReference type="SUPFAM" id="SSF101112">
    <property type="entry name" value="Oxygen-evolving enhancer protein 3"/>
    <property type="match status" value="1"/>
</dbReference>
<evidence type="ECO:0000256" key="7">
    <source>
        <dbReference type="ARBA" id="ARBA00035649"/>
    </source>
</evidence>
<evidence type="ECO:0000313" key="8">
    <source>
        <dbReference type="EMBL" id="PRQ41377.1"/>
    </source>
</evidence>
<evidence type="ECO:0000256" key="5">
    <source>
        <dbReference type="ARBA" id="ARBA00023078"/>
    </source>
</evidence>
<reference evidence="8 9" key="1">
    <citation type="journal article" date="2018" name="Nat. Genet.">
        <title>The Rosa genome provides new insights in the design of modern roses.</title>
        <authorList>
            <person name="Bendahmane M."/>
        </authorList>
    </citation>
    <scope>NUCLEOTIDE SEQUENCE [LARGE SCALE GENOMIC DNA]</scope>
    <source>
        <strain evidence="9">cv. Old Blush</strain>
    </source>
</reference>
<dbReference type="PANTHER" id="PTHR33399:SF8">
    <property type="entry name" value="OS04G0522800 PROTEIN"/>
    <property type="match status" value="1"/>
</dbReference>
<name>A0A2P6R4K6_ROSCH</name>
<dbReference type="OMA" id="SSGRIAX"/>
<dbReference type="GO" id="GO:0005509">
    <property type="term" value="F:calcium ion binding"/>
    <property type="evidence" value="ECO:0007669"/>
    <property type="project" value="InterPro"/>
</dbReference>
<dbReference type="Gene3D" id="1.20.120.290">
    <property type="entry name" value="Oxygen-evolving enhancer protein 3 (PsbQ), four-helix up-down bundle"/>
    <property type="match status" value="1"/>
</dbReference>
<sequence>MVDMQSKGIACRIKKCAYELLSIGGDLMDDAYSWDLKGRDIRLKSMFLFCDLSQLISNVPKDQKKALTEVGNKLFSSIEELDHAVKIRSIPLTQDRYNEAGVILQELMVLMP</sequence>
<dbReference type="GO" id="GO:0009535">
    <property type="term" value="C:chloroplast thylakoid membrane"/>
    <property type="evidence" value="ECO:0007669"/>
    <property type="project" value="UniProtKB-SubCell"/>
</dbReference>
<dbReference type="EMBL" id="PDCK01000042">
    <property type="protein sequence ID" value="PRQ41377.1"/>
    <property type="molecule type" value="Genomic_DNA"/>
</dbReference>
<evidence type="ECO:0000256" key="3">
    <source>
        <dbReference type="ARBA" id="ARBA00022640"/>
    </source>
</evidence>
<comment type="caution">
    <text evidence="8">The sequence shown here is derived from an EMBL/GenBank/DDBJ whole genome shotgun (WGS) entry which is preliminary data.</text>
</comment>
<comment type="similarity">
    <text evidence="7">Belongs to the PsbQ family.</text>
</comment>
<dbReference type="Proteomes" id="UP000238479">
    <property type="component" value="Chromosome 4"/>
</dbReference>
<organism evidence="8 9">
    <name type="scientific">Rosa chinensis</name>
    <name type="common">China rose</name>
    <dbReference type="NCBI Taxonomy" id="74649"/>
    <lineage>
        <taxon>Eukaryota</taxon>
        <taxon>Viridiplantae</taxon>
        <taxon>Streptophyta</taxon>
        <taxon>Embryophyta</taxon>
        <taxon>Tracheophyta</taxon>
        <taxon>Spermatophyta</taxon>
        <taxon>Magnoliopsida</taxon>
        <taxon>eudicotyledons</taxon>
        <taxon>Gunneridae</taxon>
        <taxon>Pentapetalae</taxon>
        <taxon>rosids</taxon>
        <taxon>fabids</taxon>
        <taxon>Rosales</taxon>
        <taxon>Rosaceae</taxon>
        <taxon>Rosoideae</taxon>
        <taxon>Rosoideae incertae sedis</taxon>
        <taxon>Rosa</taxon>
    </lineage>
</organism>
<dbReference type="GO" id="GO:0009767">
    <property type="term" value="P:photosynthetic electron transport chain"/>
    <property type="evidence" value="ECO:0007669"/>
    <property type="project" value="TreeGrafter"/>
</dbReference>
<dbReference type="InterPro" id="IPR023222">
    <property type="entry name" value="PsbQ-like_dom_sf"/>
</dbReference>
<keyword evidence="6" id="KW-0472">Membrane</keyword>
<keyword evidence="5" id="KW-0793">Thylakoid</keyword>
<evidence type="ECO:0000256" key="6">
    <source>
        <dbReference type="ARBA" id="ARBA00023136"/>
    </source>
</evidence>